<gene>
    <name evidence="1" type="ORF">Goari_027030</name>
</gene>
<keyword evidence="2" id="KW-1185">Reference proteome</keyword>
<dbReference type="AlphaFoldDB" id="A0A7J8YQK1"/>
<sequence>MFVIAIAERDCRWEESPD</sequence>
<dbReference type="Proteomes" id="UP000593577">
    <property type="component" value="Unassembled WGS sequence"/>
</dbReference>
<accession>A0A7J8YQK1</accession>
<comment type="caution">
    <text evidence="1">The sequence shown here is derived from an EMBL/GenBank/DDBJ whole genome shotgun (WGS) entry which is preliminary data.</text>
</comment>
<protein>
    <submittedName>
        <fullName evidence="1">Uncharacterized protein</fullName>
    </submittedName>
</protein>
<evidence type="ECO:0000313" key="1">
    <source>
        <dbReference type="EMBL" id="MBA0701863.1"/>
    </source>
</evidence>
<reference evidence="1 2" key="1">
    <citation type="journal article" date="2019" name="Genome Biol. Evol.">
        <title>Insights into the evolution of the New World diploid cottons (Gossypium, subgenus Houzingenia) based on genome sequencing.</title>
        <authorList>
            <person name="Grover C.E."/>
            <person name="Arick M.A. 2nd"/>
            <person name="Thrash A."/>
            <person name="Conover J.L."/>
            <person name="Sanders W.S."/>
            <person name="Peterson D.G."/>
            <person name="Frelichowski J.E."/>
            <person name="Scheffler J.A."/>
            <person name="Scheffler B.E."/>
            <person name="Wendel J.F."/>
        </authorList>
    </citation>
    <scope>NUCLEOTIDE SEQUENCE [LARGE SCALE GENOMIC DNA]</scope>
    <source>
        <strain evidence="1">185</strain>
        <tissue evidence="1">Leaf</tissue>
    </source>
</reference>
<dbReference type="EMBL" id="JABFAA010341154">
    <property type="protein sequence ID" value="MBA0701863.1"/>
    <property type="molecule type" value="Genomic_DNA"/>
</dbReference>
<proteinExistence type="predicted"/>
<organism evidence="1 2">
    <name type="scientific">Gossypium aridum</name>
    <name type="common">American cotton</name>
    <name type="synonym">Erioxylum aridum</name>
    <dbReference type="NCBI Taxonomy" id="34290"/>
    <lineage>
        <taxon>Eukaryota</taxon>
        <taxon>Viridiplantae</taxon>
        <taxon>Streptophyta</taxon>
        <taxon>Embryophyta</taxon>
        <taxon>Tracheophyta</taxon>
        <taxon>Spermatophyta</taxon>
        <taxon>Magnoliopsida</taxon>
        <taxon>eudicotyledons</taxon>
        <taxon>Gunneridae</taxon>
        <taxon>Pentapetalae</taxon>
        <taxon>rosids</taxon>
        <taxon>malvids</taxon>
        <taxon>Malvales</taxon>
        <taxon>Malvaceae</taxon>
        <taxon>Malvoideae</taxon>
        <taxon>Gossypium</taxon>
    </lineage>
</organism>
<evidence type="ECO:0000313" key="2">
    <source>
        <dbReference type="Proteomes" id="UP000593577"/>
    </source>
</evidence>
<name>A0A7J8YQK1_GOSAI</name>